<dbReference type="EC" id="2.5.1.9" evidence="4 9"/>
<comment type="caution">
    <text evidence="12">The sequence shown here is derived from an EMBL/GenBank/DDBJ whole genome shotgun (WGS) entry which is preliminary data.</text>
</comment>
<dbReference type="SUPFAM" id="SSF63380">
    <property type="entry name" value="Riboflavin synthase domain-like"/>
    <property type="match status" value="2"/>
</dbReference>
<comment type="function">
    <text evidence="2">Catalyzes the dismutation of two molecules of 6,7-dimethyl-8-ribityllumazine, resulting in the formation of riboflavin and 5-amino-6-(D-ribitylamino)uracil.</text>
</comment>
<keyword evidence="7" id="KW-0808">Transferase</keyword>
<evidence type="ECO:0000256" key="6">
    <source>
        <dbReference type="ARBA" id="ARBA00022619"/>
    </source>
</evidence>
<dbReference type="PANTHER" id="PTHR21098">
    <property type="entry name" value="RIBOFLAVIN SYNTHASE ALPHA CHAIN"/>
    <property type="match status" value="1"/>
</dbReference>
<evidence type="ECO:0000256" key="8">
    <source>
        <dbReference type="ARBA" id="ARBA00022737"/>
    </source>
</evidence>
<evidence type="ECO:0000256" key="7">
    <source>
        <dbReference type="ARBA" id="ARBA00022679"/>
    </source>
</evidence>
<dbReference type="PROSITE" id="PS51177">
    <property type="entry name" value="LUMAZINE_BIND"/>
    <property type="match status" value="2"/>
</dbReference>
<keyword evidence="8" id="KW-0677">Repeat</keyword>
<feature type="repeat" description="Lumazine-binding" evidence="10">
    <location>
        <begin position="1"/>
        <end position="87"/>
    </location>
</feature>
<keyword evidence="6" id="KW-0686">Riboflavin biosynthesis</keyword>
<dbReference type="GO" id="GO:0009231">
    <property type="term" value="P:riboflavin biosynthetic process"/>
    <property type="evidence" value="ECO:0007669"/>
    <property type="project" value="UniProtKB-KW"/>
</dbReference>
<feature type="repeat" description="Lumazine-binding" evidence="10">
    <location>
        <begin position="88"/>
        <end position="184"/>
    </location>
</feature>
<evidence type="ECO:0000256" key="5">
    <source>
        <dbReference type="ARBA" id="ARBA00013950"/>
    </source>
</evidence>
<dbReference type="PANTHER" id="PTHR21098:SF12">
    <property type="entry name" value="RIBOFLAVIN SYNTHASE"/>
    <property type="match status" value="1"/>
</dbReference>
<evidence type="ECO:0000313" key="12">
    <source>
        <dbReference type="EMBL" id="RDU73219.1"/>
    </source>
</evidence>
<sequence length="203" mass="22998">MFSGLVREIATVRDLQNNILTLQAQYQPKIGDSIAVNGVCLTVISTSNNYFSLELSQETQKNIAIENYKKYVHIEPALTLQDRLDGHIVQGHIDGIGEIASIKNNANQIEFIIQAPQNILLLCVPKGSISIDGISLTLTAIYKDSFKLVIIPHTYKNTLFHTYKIRQRVNIETDMFVRSIYHLLTRQQKSMSWLDFDSQALGF</sequence>
<evidence type="ECO:0000256" key="4">
    <source>
        <dbReference type="ARBA" id="ARBA00012827"/>
    </source>
</evidence>
<comment type="pathway">
    <text evidence="3">Cofactor biosynthesis; riboflavin biosynthesis; riboflavin from 2-hydroxy-3-oxobutyl phosphate and 5-amino-6-(D-ribitylamino)uracil: step 2/2.</text>
</comment>
<dbReference type="CDD" id="cd00402">
    <property type="entry name" value="Riboflavin_synthase_like"/>
    <property type="match status" value="1"/>
</dbReference>
<dbReference type="InterPro" id="IPR001783">
    <property type="entry name" value="Lumazine-bd"/>
</dbReference>
<dbReference type="PIRSF" id="PIRSF000498">
    <property type="entry name" value="Riboflavin_syn_A"/>
    <property type="match status" value="1"/>
</dbReference>
<dbReference type="Pfam" id="PF00677">
    <property type="entry name" value="Lum_binding"/>
    <property type="match status" value="2"/>
</dbReference>
<evidence type="ECO:0000256" key="3">
    <source>
        <dbReference type="ARBA" id="ARBA00004887"/>
    </source>
</evidence>
<dbReference type="NCBIfam" id="TIGR00187">
    <property type="entry name" value="ribE"/>
    <property type="match status" value="1"/>
</dbReference>
<dbReference type="EMBL" id="NXLX01000012">
    <property type="protein sequence ID" value="RDU73219.1"/>
    <property type="molecule type" value="Genomic_DNA"/>
</dbReference>
<dbReference type="Gene3D" id="2.40.30.20">
    <property type="match status" value="2"/>
</dbReference>
<dbReference type="GO" id="GO:0004746">
    <property type="term" value="F:riboflavin synthase activity"/>
    <property type="evidence" value="ECO:0007669"/>
    <property type="project" value="UniProtKB-UniRule"/>
</dbReference>
<gene>
    <name evidence="12" type="primary">ribE</name>
    <name evidence="12" type="ORF">CQA57_05470</name>
</gene>
<organism evidence="12 13">
    <name type="scientific">Helicobacter anseris</name>
    <dbReference type="NCBI Taxonomy" id="375926"/>
    <lineage>
        <taxon>Bacteria</taxon>
        <taxon>Pseudomonadati</taxon>
        <taxon>Campylobacterota</taxon>
        <taxon>Epsilonproteobacteria</taxon>
        <taxon>Campylobacterales</taxon>
        <taxon>Helicobacteraceae</taxon>
        <taxon>Helicobacter</taxon>
    </lineage>
</organism>
<evidence type="ECO:0000256" key="10">
    <source>
        <dbReference type="PROSITE-ProRule" id="PRU00524"/>
    </source>
</evidence>
<reference evidence="12 13" key="1">
    <citation type="submission" date="2018-04" db="EMBL/GenBank/DDBJ databases">
        <title>Novel Campyloabacter and Helicobacter Species and Strains.</title>
        <authorList>
            <person name="Mannion A.J."/>
            <person name="Shen Z."/>
            <person name="Fox J.G."/>
        </authorList>
    </citation>
    <scope>NUCLEOTIDE SEQUENCE [LARGE SCALE GENOMIC DNA]</scope>
    <source>
        <strain evidence="12 13">MIT 04-9362</strain>
    </source>
</reference>
<evidence type="ECO:0000259" key="11">
    <source>
        <dbReference type="PROSITE" id="PS51177"/>
    </source>
</evidence>
<protein>
    <recommendedName>
        <fullName evidence="5 9">Riboflavin synthase</fullName>
        <ecNumber evidence="4 9">2.5.1.9</ecNumber>
    </recommendedName>
</protein>
<proteinExistence type="predicted"/>
<dbReference type="NCBIfam" id="NF006767">
    <property type="entry name" value="PRK09289.1"/>
    <property type="match status" value="1"/>
</dbReference>
<keyword evidence="13" id="KW-1185">Reference proteome</keyword>
<evidence type="ECO:0000313" key="13">
    <source>
        <dbReference type="Proteomes" id="UP000256695"/>
    </source>
</evidence>
<dbReference type="RefSeq" id="WP_115579226.1">
    <property type="nucleotide sequence ID" value="NZ_NXLX01000012.1"/>
</dbReference>
<dbReference type="Proteomes" id="UP000256695">
    <property type="component" value="Unassembled WGS sequence"/>
</dbReference>
<dbReference type="InterPro" id="IPR023366">
    <property type="entry name" value="ATP_synth_asu-like_sf"/>
</dbReference>
<dbReference type="OrthoDB" id="9788537at2"/>
<evidence type="ECO:0000256" key="1">
    <source>
        <dbReference type="ARBA" id="ARBA00000968"/>
    </source>
</evidence>
<feature type="domain" description="Lumazine-binding" evidence="11">
    <location>
        <begin position="88"/>
        <end position="184"/>
    </location>
</feature>
<name>A0A3D8J6V1_9HELI</name>
<comment type="catalytic activity">
    <reaction evidence="1">
        <text>2 6,7-dimethyl-8-(1-D-ribityl)lumazine + H(+) = 5-amino-6-(D-ribitylamino)uracil + riboflavin</text>
        <dbReference type="Rhea" id="RHEA:20772"/>
        <dbReference type="ChEBI" id="CHEBI:15378"/>
        <dbReference type="ChEBI" id="CHEBI:15934"/>
        <dbReference type="ChEBI" id="CHEBI:57986"/>
        <dbReference type="ChEBI" id="CHEBI:58201"/>
        <dbReference type="EC" id="2.5.1.9"/>
    </reaction>
</comment>
<dbReference type="InterPro" id="IPR026017">
    <property type="entry name" value="Lumazine-bd_dom"/>
</dbReference>
<evidence type="ECO:0000256" key="9">
    <source>
        <dbReference type="NCBIfam" id="TIGR00187"/>
    </source>
</evidence>
<dbReference type="InterPro" id="IPR017938">
    <property type="entry name" value="Riboflavin_synthase-like_b-brl"/>
</dbReference>
<evidence type="ECO:0000256" key="2">
    <source>
        <dbReference type="ARBA" id="ARBA00002803"/>
    </source>
</evidence>
<feature type="domain" description="Lumazine-binding" evidence="11">
    <location>
        <begin position="1"/>
        <end position="87"/>
    </location>
</feature>
<dbReference type="AlphaFoldDB" id="A0A3D8J6V1"/>
<accession>A0A3D8J6V1</accession>